<accession>A0AA42BXY2</accession>
<dbReference type="EMBL" id="MVHD01000002">
    <property type="protein sequence ID" value="OQZ93472.1"/>
    <property type="molecule type" value="Genomic_DNA"/>
</dbReference>
<dbReference type="RefSeq" id="WP_083136389.1">
    <property type="nucleotide sequence ID" value="NZ_JACKVH010000012.1"/>
</dbReference>
<comment type="caution">
    <text evidence="4">The sequence shown here is derived from an EMBL/GenBank/DDBJ whole genome shotgun (WGS) entry which is preliminary data.</text>
</comment>
<evidence type="ECO:0000313" key="7">
    <source>
        <dbReference type="Proteomes" id="UP001141650"/>
    </source>
</evidence>
<reference evidence="4" key="2">
    <citation type="submission" date="2020-07" db="EMBL/GenBank/DDBJ databases">
        <authorList>
            <person name="Pettersson B.M.F."/>
            <person name="Behra P.R.K."/>
            <person name="Ramesh M."/>
            <person name="Das S."/>
            <person name="Dasgupta S."/>
            <person name="Kirsebom L.A."/>
        </authorList>
    </citation>
    <scope>NUCLEOTIDE SEQUENCE</scope>
    <source>
        <strain evidence="4">CCUG 55640</strain>
    </source>
</reference>
<dbReference type="InterPro" id="IPR001509">
    <property type="entry name" value="Epimerase_deHydtase"/>
</dbReference>
<dbReference type="AlphaFoldDB" id="A0AA42BXY2"/>
<dbReference type="EMBL" id="JACKVH010000012">
    <property type="protein sequence ID" value="MCV7378042.1"/>
    <property type="molecule type" value="Genomic_DNA"/>
</dbReference>
<dbReference type="InterPro" id="IPR036291">
    <property type="entry name" value="NAD(P)-bd_dom_sf"/>
</dbReference>
<dbReference type="Pfam" id="PF01370">
    <property type="entry name" value="Epimerase"/>
    <property type="match status" value="1"/>
</dbReference>
<dbReference type="PANTHER" id="PTHR43103">
    <property type="entry name" value="NUCLEOSIDE-DIPHOSPHATE-SUGAR EPIMERASE"/>
    <property type="match status" value="1"/>
</dbReference>
<name>A0AA42BXY2_9MYCO</name>
<proteinExistence type="predicted"/>
<dbReference type="Proteomes" id="UP001141650">
    <property type="component" value="Unassembled WGS sequence"/>
</dbReference>
<gene>
    <name evidence="5" type="ORF">BST11_02275</name>
    <name evidence="4" type="ORF">H7K38_05160</name>
</gene>
<dbReference type="PANTHER" id="PTHR43103:SF3">
    <property type="entry name" value="ADP-L-GLYCERO-D-MANNO-HEPTOSE-6-EPIMERASE"/>
    <property type="match status" value="1"/>
</dbReference>
<dbReference type="SUPFAM" id="SSF51735">
    <property type="entry name" value="NAD(P)-binding Rossmann-fold domains"/>
    <property type="match status" value="1"/>
</dbReference>
<evidence type="ECO:0000313" key="5">
    <source>
        <dbReference type="EMBL" id="OQZ93472.1"/>
    </source>
</evidence>
<reference evidence="5 6" key="1">
    <citation type="submission" date="2017-02" db="EMBL/GenBank/DDBJ databases">
        <title>The new phylogeny of genus Mycobacterium.</title>
        <authorList>
            <person name="Tortoli E."/>
            <person name="Trovato A."/>
            <person name="Cirillo D.M."/>
        </authorList>
    </citation>
    <scope>NUCLEOTIDE SEQUENCE [LARGE SCALE GENOMIC DNA]</scope>
    <source>
        <strain evidence="5 6">DSM 45230</strain>
    </source>
</reference>
<sequence>MSDEVLVTGAFGLVGSATVKRLGADGRRVIATGRDRPANRKAAQRLPAGVAIRWADLTNFTDVERLVSEVAPAVIVHLAAVIPPTTYRDAAFARRVNVGATAALVRCAEALPNPPRFVYASSSSVYGAPNPHRFSGLCGPDTPLRPCELYGRHKLEAEETVRSSHLDWVILRLGGVLTVDPSEENYDPDILFFGTIMPTDGRVHTVDVRDVARAFAAATSADVGGETLLVAGDESHLLTQRDTTEGPGEARGLTGLVDAMCARPGNPDSDDGWFLNCWMDFTRAQEALAFQRHSWPEMLAEMREIAGWKRHATRLAAPFVRAFIKRHCAYRNVPGEYATPWEALRVRYGEPGLTAADR</sequence>
<dbReference type="Proteomes" id="UP000192319">
    <property type="component" value="Unassembled WGS sequence"/>
</dbReference>
<dbReference type="Gene3D" id="3.40.50.720">
    <property type="entry name" value="NAD(P)-binding Rossmann-like Domain"/>
    <property type="match status" value="1"/>
</dbReference>
<protein>
    <submittedName>
        <fullName evidence="4">NAD-dependent epimerase/dehydratase family protein</fullName>
    </submittedName>
    <submittedName>
        <fullName evidence="5">Oxidoreductase</fullName>
    </submittedName>
</protein>
<organism evidence="4 7">
    <name type="scientific">Mycobacterium alsense</name>
    <dbReference type="NCBI Taxonomy" id="324058"/>
    <lineage>
        <taxon>Bacteria</taxon>
        <taxon>Bacillati</taxon>
        <taxon>Actinomycetota</taxon>
        <taxon>Actinomycetes</taxon>
        <taxon>Mycobacteriales</taxon>
        <taxon>Mycobacteriaceae</taxon>
        <taxon>Mycobacterium</taxon>
    </lineage>
</organism>
<evidence type="ECO:0000313" key="6">
    <source>
        <dbReference type="Proteomes" id="UP000192319"/>
    </source>
</evidence>
<keyword evidence="2" id="KW-0119">Carbohydrate metabolism</keyword>
<feature type="domain" description="NAD-dependent epimerase/dehydratase" evidence="3">
    <location>
        <begin position="5"/>
        <end position="174"/>
    </location>
</feature>
<evidence type="ECO:0000259" key="3">
    <source>
        <dbReference type="Pfam" id="PF01370"/>
    </source>
</evidence>
<evidence type="ECO:0000256" key="1">
    <source>
        <dbReference type="ARBA" id="ARBA00022857"/>
    </source>
</evidence>
<keyword evidence="6" id="KW-1185">Reference proteome</keyword>
<keyword evidence="1" id="KW-0521">NADP</keyword>
<evidence type="ECO:0000313" key="4">
    <source>
        <dbReference type="EMBL" id="MCV7378042.1"/>
    </source>
</evidence>
<evidence type="ECO:0000256" key="2">
    <source>
        <dbReference type="ARBA" id="ARBA00023277"/>
    </source>
</evidence>
<reference evidence="4" key="3">
    <citation type="journal article" date="2022" name="BMC Genomics">
        <title>Comparative genome analysis of mycobacteria focusing on tRNA and non-coding RNA.</title>
        <authorList>
            <person name="Behra P.R.K."/>
            <person name="Pettersson B.M.F."/>
            <person name="Ramesh M."/>
            <person name="Das S."/>
            <person name="Dasgupta S."/>
            <person name="Kirsebom L.A."/>
        </authorList>
    </citation>
    <scope>NUCLEOTIDE SEQUENCE</scope>
    <source>
        <strain evidence="4">CCUG 55640</strain>
    </source>
</reference>